<comment type="subcellular location">
    <subcellularLocation>
        <location evidence="1">Cell membrane</location>
        <topology evidence="1">Single-pass membrane protein</topology>
    </subcellularLocation>
</comment>
<accession>A0A6P6H3H3</accession>
<evidence type="ECO:0000313" key="13">
    <source>
        <dbReference type="Proteomes" id="UP000515131"/>
    </source>
</evidence>
<dbReference type="InterPro" id="IPR013783">
    <property type="entry name" value="Ig-like_fold"/>
</dbReference>
<evidence type="ECO:0000256" key="11">
    <source>
        <dbReference type="SAM" id="MobiDB-lite"/>
    </source>
</evidence>
<keyword evidence="4 12" id="KW-0732">Signal</keyword>
<dbReference type="GO" id="GO:0005886">
    <property type="term" value="C:plasma membrane"/>
    <property type="evidence" value="ECO:0007669"/>
    <property type="project" value="UniProtKB-SubCell"/>
</dbReference>
<organism evidence="13 14">
    <name type="scientific">Puma concolor</name>
    <name type="common">Mountain lion</name>
    <name type="synonym">Felis concolor</name>
    <dbReference type="NCBI Taxonomy" id="9696"/>
    <lineage>
        <taxon>Eukaryota</taxon>
        <taxon>Metazoa</taxon>
        <taxon>Chordata</taxon>
        <taxon>Craniata</taxon>
        <taxon>Vertebrata</taxon>
        <taxon>Euteleostomi</taxon>
        <taxon>Mammalia</taxon>
        <taxon>Eutheria</taxon>
        <taxon>Laurasiatheria</taxon>
        <taxon>Carnivora</taxon>
        <taxon>Feliformia</taxon>
        <taxon>Felidae</taxon>
        <taxon>Felinae</taxon>
        <taxon>Puma</taxon>
    </lineage>
</organism>
<evidence type="ECO:0000256" key="7">
    <source>
        <dbReference type="ARBA" id="ARBA00023136"/>
    </source>
</evidence>
<evidence type="ECO:0000256" key="6">
    <source>
        <dbReference type="ARBA" id="ARBA00022989"/>
    </source>
</evidence>
<feature type="region of interest" description="Disordered" evidence="11">
    <location>
        <begin position="122"/>
        <end position="157"/>
    </location>
</feature>
<name>A0A6P6H3H3_PUMCO</name>
<evidence type="ECO:0000256" key="4">
    <source>
        <dbReference type="ARBA" id="ARBA00022729"/>
    </source>
</evidence>
<keyword evidence="2" id="KW-1003">Cell membrane</keyword>
<dbReference type="SUPFAM" id="SSF48726">
    <property type="entry name" value="Immunoglobulin"/>
    <property type="match status" value="1"/>
</dbReference>
<dbReference type="PANTHER" id="PTHR11738">
    <property type="entry name" value="MHC CLASS I NK CELL RECEPTOR"/>
    <property type="match status" value="1"/>
</dbReference>
<keyword evidence="6" id="KW-1133">Transmembrane helix</keyword>
<evidence type="ECO:0000256" key="9">
    <source>
        <dbReference type="ARBA" id="ARBA00023180"/>
    </source>
</evidence>
<evidence type="ECO:0000313" key="14">
    <source>
        <dbReference type="RefSeq" id="XP_025770209.1"/>
    </source>
</evidence>
<dbReference type="Proteomes" id="UP000515131">
    <property type="component" value="Unplaced"/>
</dbReference>
<keyword evidence="9" id="KW-0325">Glycoprotein</keyword>
<protein>
    <submittedName>
        <fullName evidence="14">Leukocyte immunoglobulin-like receptor subfamily A member 6</fullName>
    </submittedName>
</protein>
<evidence type="ECO:0000256" key="5">
    <source>
        <dbReference type="ARBA" id="ARBA00022737"/>
    </source>
</evidence>
<dbReference type="AlphaFoldDB" id="A0A6P6H3H3"/>
<dbReference type="GeneID" id="112850917"/>
<sequence length="157" mass="16941">MTPNLTALLLLSLSVGPRTRAQAGFHGKPRLSALPSPIVTSGGKVTLQCASWEKFDRFVLRKEGEPRPSSTLDSQRPTSGQFQALFPVGPVTPNVRWTFRCYGYFSKTPQMWSYPSKPLELLVSGTSGGPSPPPTGPGSTERESPGSDFMVMSSLTP</sequence>
<proteinExistence type="predicted"/>
<evidence type="ECO:0000256" key="1">
    <source>
        <dbReference type="ARBA" id="ARBA00004162"/>
    </source>
</evidence>
<keyword evidence="10" id="KW-0393">Immunoglobulin domain</keyword>
<evidence type="ECO:0000256" key="12">
    <source>
        <dbReference type="SAM" id="SignalP"/>
    </source>
</evidence>
<keyword evidence="5" id="KW-0677">Repeat</keyword>
<evidence type="ECO:0000256" key="10">
    <source>
        <dbReference type="ARBA" id="ARBA00023319"/>
    </source>
</evidence>
<evidence type="ECO:0000256" key="8">
    <source>
        <dbReference type="ARBA" id="ARBA00023157"/>
    </source>
</evidence>
<dbReference type="InterPro" id="IPR050412">
    <property type="entry name" value="Ig-like_Receptors_ImmuneReg"/>
</dbReference>
<keyword evidence="3" id="KW-0812">Transmembrane</keyword>
<keyword evidence="8" id="KW-1015">Disulfide bond</keyword>
<dbReference type="RefSeq" id="XP_025770209.1">
    <property type="nucleotide sequence ID" value="XM_025914424.1"/>
</dbReference>
<dbReference type="GO" id="GO:0032396">
    <property type="term" value="F:inhibitory MHC class I receptor activity"/>
    <property type="evidence" value="ECO:0007669"/>
    <property type="project" value="TreeGrafter"/>
</dbReference>
<dbReference type="PANTHER" id="PTHR11738:SF179">
    <property type="entry name" value="LEUKOCYTE IMMUNOGLOBULIN-LIKE RECEPTOR SUBFAMILY A MEMBER 5"/>
    <property type="match status" value="1"/>
</dbReference>
<dbReference type="Gene3D" id="2.60.40.10">
    <property type="entry name" value="Immunoglobulins"/>
    <property type="match status" value="1"/>
</dbReference>
<evidence type="ECO:0000256" key="3">
    <source>
        <dbReference type="ARBA" id="ARBA00022692"/>
    </source>
</evidence>
<feature type="chain" id="PRO_5027895312" evidence="12">
    <location>
        <begin position="22"/>
        <end position="157"/>
    </location>
</feature>
<dbReference type="FunFam" id="2.60.40.10:FF:000049">
    <property type="entry name" value="Leukocyte immunoglobulin-like receptor subfamily B member 1"/>
    <property type="match status" value="1"/>
</dbReference>
<keyword evidence="7" id="KW-0472">Membrane</keyword>
<gene>
    <name evidence="14" type="primary">LOC112850917</name>
</gene>
<keyword evidence="13" id="KW-1185">Reference proteome</keyword>
<feature type="signal peptide" evidence="12">
    <location>
        <begin position="1"/>
        <end position="21"/>
    </location>
</feature>
<evidence type="ECO:0000256" key="2">
    <source>
        <dbReference type="ARBA" id="ARBA00022475"/>
    </source>
</evidence>
<dbReference type="InterPro" id="IPR036179">
    <property type="entry name" value="Ig-like_dom_sf"/>
</dbReference>
<dbReference type="KEGG" id="pcoo:112850917"/>
<reference evidence="14" key="1">
    <citation type="submission" date="2025-08" db="UniProtKB">
        <authorList>
            <consortium name="RefSeq"/>
        </authorList>
    </citation>
    <scope>IDENTIFICATION</scope>
    <source>
        <tissue evidence="14">Blood</tissue>
    </source>
</reference>
<dbReference type="GO" id="GO:0002764">
    <property type="term" value="P:immune response-regulating signaling pathway"/>
    <property type="evidence" value="ECO:0007669"/>
    <property type="project" value="TreeGrafter"/>
</dbReference>
<dbReference type="GO" id="GO:0019221">
    <property type="term" value="P:cytokine-mediated signaling pathway"/>
    <property type="evidence" value="ECO:0007669"/>
    <property type="project" value="TreeGrafter"/>
</dbReference>